<gene>
    <name evidence="2" type="ORF">DPMN_062467</name>
</gene>
<dbReference type="AlphaFoldDB" id="A0A9D4HK79"/>
<comment type="caution">
    <text evidence="2">The sequence shown here is derived from an EMBL/GenBank/DDBJ whole genome shotgun (WGS) entry which is preliminary data.</text>
</comment>
<accession>A0A9D4HK79</accession>
<proteinExistence type="predicted"/>
<feature type="region of interest" description="Disordered" evidence="1">
    <location>
        <begin position="1"/>
        <end position="23"/>
    </location>
</feature>
<reference evidence="2" key="1">
    <citation type="journal article" date="2019" name="bioRxiv">
        <title>The Genome of the Zebra Mussel, Dreissena polymorpha: A Resource for Invasive Species Research.</title>
        <authorList>
            <person name="McCartney M.A."/>
            <person name="Auch B."/>
            <person name="Kono T."/>
            <person name="Mallez S."/>
            <person name="Zhang Y."/>
            <person name="Obille A."/>
            <person name="Becker A."/>
            <person name="Abrahante J.E."/>
            <person name="Garbe J."/>
            <person name="Badalamenti J.P."/>
            <person name="Herman A."/>
            <person name="Mangelson H."/>
            <person name="Liachko I."/>
            <person name="Sullivan S."/>
            <person name="Sone E.D."/>
            <person name="Koren S."/>
            <person name="Silverstein K.A.T."/>
            <person name="Beckman K.B."/>
            <person name="Gohl D.M."/>
        </authorList>
    </citation>
    <scope>NUCLEOTIDE SEQUENCE</scope>
    <source>
        <strain evidence="2">Duluth1</strain>
        <tissue evidence="2">Whole animal</tissue>
    </source>
</reference>
<protein>
    <submittedName>
        <fullName evidence="2">Uncharacterized protein</fullName>
    </submittedName>
</protein>
<keyword evidence="3" id="KW-1185">Reference proteome</keyword>
<dbReference type="EMBL" id="JAIWYP010000013">
    <property type="protein sequence ID" value="KAH3719616.1"/>
    <property type="molecule type" value="Genomic_DNA"/>
</dbReference>
<sequence>MFRPRRWPTTLPTGLPRSSPALSTSLTTVSSDLKSTNEPRHKICWTKCLITWSLLSEIILGCSSWIYHQTLIVC</sequence>
<evidence type="ECO:0000313" key="2">
    <source>
        <dbReference type="EMBL" id="KAH3719616.1"/>
    </source>
</evidence>
<dbReference type="Proteomes" id="UP000828390">
    <property type="component" value="Unassembled WGS sequence"/>
</dbReference>
<reference evidence="2" key="2">
    <citation type="submission" date="2020-11" db="EMBL/GenBank/DDBJ databases">
        <authorList>
            <person name="McCartney M.A."/>
            <person name="Auch B."/>
            <person name="Kono T."/>
            <person name="Mallez S."/>
            <person name="Becker A."/>
            <person name="Gohl D.M."/>
            <person name="Silverstein K.A.T."/>
            <person name="Koren S."/>
            <person name="Bechman K.B."/>
            <person name="Herman A."/>
            <person name="Abrahante J.E."/>
            <person name="Garbe J."/>
        </authorList>
    </citation>
    <scope>NUCLEOTIDE SEQUENCE</scope>
    <source>
        <strain evidence="2">Duluth1</strain>
        <tissue evidence="2">Whole animal</tissue>
    </source>
</reference>
<name>A0A9D4HK79_DREPO</name>
<organism evidence="2 3">
    <name type="scientific">Dreissena polymorpha</name>
    <name type="common">Zebra mussel</name>
    <name type="synonym">Mytilus polymorpha</name>
    <dbReference type="NCBI Taxonomy" id="45954"/>
    <lineage>
        <taxon>Eukaryota</taxon>
        <taxon>Metazoa</taxon>
        <taxon>Spiralia</taxon>
        <taxon>Lophotrochozoa</taxon>
        <taxon>Mollusca</taxon>
        <taxon>Bivalvia</taxon>
        <taxon>Autobranchia</taxon>
        <taxon>Heteroconchia</taxon>
        <taxon>Euheterodonta</taxon>
        <taxon>Imparidentia</taxon>
        <taxon>Neoheterodontei</taxon>
        <taxon>Myida</taxon>
        <taxon>Dreissenoidea</taxon>
        <taxon>Dreissenidae</taxon>
        <taxon>Dreissena</taxon>
    </lineage>
</organism>
<evidence type="ECO:0000313" key="3">
    <source>
        <dbReference type="Proteomes" id="UP000828390"/>
    </source>
</evidence>
<evidence type="ECO:0000256" key="1">
    <source>
        <dbReference type="SAM" id="MobiDB-lite"/>
    </source>
</evidence>